<dbReference type="Gene3D" id="3.20.20.80">
    <property type="entry name" value="Glycosidases"/>
    <property type="match status" value="1"/>
</dbReference>
<dbReference type="AlphaFoldDB" id="A0A229T8E9"/>
<reference evidence="2" key="1">
    <citation type="submission" date="2017-07" db="EMBL/GenBank/DDBJ databases">
        <title>Comparative genome mining reveals phylogenetic distribution patterns of secondary metabolites in Amycolatopsis.</title>
        <authorList>
            <person name="Adamek M."/>
            <person name="Alanjary M."/>
            <person name="Sales-Ortells H."/>
            <person name="Goodfellow M."/>
            <person name="Bull A.T."/>
            <person name="Kalinowski J."/>
            <person name="Ziemert N."/>
        </authorList>
    </citation>
    <scope>NUCLEOTIDE SEQUENCE [LARGE SCALE GENOMIC DNA]</scope>
    <source>
        <strain evidence="2">H5</strain>
    </source>
</reference>
<accession>A0A229T8E9</accession>
<organism evidence="1 2">
    <name type="scientific">Amycolatopsis vastitatis</name>
    <dbReference type="NCBI Taxonomy" id="1905142"/>
    <lineage>
        <taxon>Bacteria</taxon>
        <taxon>Bacillati</taxon>
        <taxon>Actinomycetota</taxon>
        <taxon>Actinomycetes</taxon>
        <taxon>Pseudonocardiales</taxon>
        <taxon>Pseudonocardiaceae</taxon>
        <taxon>Amycolatopsis</taxon>
    </lineage>
</organism>
<evidence type="ECO:0000313" key="2">
    <source>
        <dbReference type="Proteomes" id="UP000215199"/>
    </source>
</evidence>
<proteinExistence type="predicted"/>
<dbReference type="RefSeq" id="WP_093948589.1">
    <property type="nucleotide sequence ID" value="NZ_NMUL01000014.1"/>
</dbReference>
<dbReference type="Proteomes" id="UP000215199">
    <property type="component" value="Unassembled WGS sequence"/>
</dbReference>
<dbReference type="OrthoDB" id="3345404at2"/>
<sequence length="179" mass="19161">MLGKDCTGVYGEFDVIEKALPAHASYGWQTAAWSRGLKSAKAALYQRIGQVFVAGIQCDVNDILAPDWGQHSGGDMPITDDDAKLIAKHIWYDWIWSGKNADGSAWGLNPSQVLAKLDAANNTESAKVDALAAAIAKVTTDPSITANAVKEWVTEAVKQNVRITGTVEITGKDTDPMAD</sequence>
<comment type="caution">
    <text evidence="1">The sequence shown here is derived from an EMBL/GenBank/DDBJ whole genome shotgun (WGS) entry which is preliminary data.</text>
</comment>
<gene>
    <name evidence="1" type="ORF">CF165_17420</name>
</gene>
<keyword evidence="2" id="KW-1185">Reference proteome</keyword>
<protein>
    <submittedName>
        <fullName evidence="1">Uncharacterized protein</fullName>
    </submittedName>
</protein>
<evidence type="ECO:0000313" key="1">
    <source>
        <dbReference type="EMBL" id="OXM67221.1"/>
    </source>
</evidence>
<name>A0A229T8E9_9PSEU</name>
<dbReference type="EMBL" id="NMUL01000014">
    <property type="protein sequence ID" value="OXM67221.1"/>
    <property type="molecule type" value="Genomic_DNA"/>
</dbReference>